<dbReference type="RefSeq" id="XP_015712825.2">
    <property type="nucleotide sequence ID" value="XM_015857339.2"/>
</dbReference>
<dbReference type="PANTHER" id="PTHR14917:SF3">
    <property type="entry name" value="SPERMATOGENESIS ASSOCIATED 7"/>
    <property type="match status" value="1"/>
</dbReference>
<organism evidence="2 3">
    <name type="scientific">Coturnix japonica</name>
    <name type="common">Japanese quail</name>
    <name type="synonym">Coturnix coturnix japonica</name>
    <dbReference type="NCBI Taxonomy" id="93934"/>
    <lineage>
        <taxon>Eukaryota</taxon>
        <taxon>Metazoa</taxon>
        <taxon>Chordata</taxon>
        <taxon>Craniata</taxon>
        <taxon>Vertebrata</taxon>
        <taxon>Euteleostomi</taxon>
        <taxon>Archelosauria</taxon>
        <taxon>Archosauria</taxon>
        <taxon>Dinosauria</taxon>
        <taxon>Saurischia</taxon>
        <taxon>Theropoda</taxon>
        <taxon>Coelurosauria</taxon>
        <taxon>Aves</taxon>
        <taxon>Neognathae</taxon>
        <taxon>Galloanserae</taxon>
        <taxon>Galliformes</taxon>
        <taxon>Phasianidae</taxon>
        <taxon>Perdicinae</taxon>
        <taxon>Coturnix</taxon>
    </lineage>
</organism>
<dbReference type="Ensembl" id="ENSCJPT00005012580.1">
    <property type="protein sequence ID" value="ENSCJPP00005008270.1"/>
    <property type="gene ID" value="ENSCJPG00005007429.1"/>
</dbReference>
<reference evidence="2" key="2">
    <citation type="submission" date="2025-08" db="UniProtKB">
        <authorList>
            <consortium name="Ensembl"/>
        </authorList>
    </citation>
    <scope>IDENTIFICATION</scope>
</reference>
<dbReference type="KEGG" id="cjo:107311089"/>
<dbReference type="GO" id="GO:0000226">
    <property type="term" value="P:microtubule cytoskeleton organization"/>
    <property type="evidence" value="ECO:0007669"/>
    <property type="project" value="TreeGrafter"/>
</dbReference>
<sequence length="421" mass="48037">MIILLTAYFRCNQYTVLSYQESKVITVSTYSMMEPFRGHLSLKSSLFSPGSSCKLSNQYIIQDHMAAHYKKLMDAKAAVDSSAPKSLHSSVKYNDQQKREKLMQTFEKYKKDLIHGLHATSFSSRIVSLGQQKMRCSLLENGHLHLTPAQNSYSRTERVQPPSVSFQMLSSRTQLPASSARKTAQHSLCQNHVPAFGKDRSSALQLQQSHLHLNNHNRKKAFQNSSNKTYSGDLLDKHSICFTGKKRFTPQILKTSQQSFLLKHRCYNPPPPKKSSSPGRLSLKSADGNNENKTELHSFLEDAHMRPHSDDFSTWTAENCELWIPNSEMPLFLGPQEKEEECLLFLQDLTNDILSGSCYQEEVLEDVFEMHIKSKRHNLDEVMRRRIVQSLKKELNATQPDPSSSSNSTQQKDTSILAKYF</sequence>
<dbReference type="GO" id="GO:0005930">
    <property type="term" value="C:axoneme"/>
    <property type="evidence" value="ECO:0007669"/>
    <property type="project" value="TreeGrafter"/>
</dbReference>
<gene>
    <name evidence="2" type="primary">LOC107311089</name>
</gene>
<feature type="region of interest" description="Disordered" evidence="1">
    <location>
        <begin position="264"/>
        <end position="290"/>
    </location>
</feature>
<feature type="compositionally biased region" description="Polar residues" evidence="1">
    <location>
        <begin position="396"/>
        <end position="414"/>
    </location>
</feature>
<dbReference type="AlphaFoldDB" id="A0A8C2T9G6"/>
<proteinExistence type="predicted"/>
<evidence type="ECO:0000313" key="2">
    <source>
        <dbReference type="Ensembl" id="ENSCJPP00005008270.1"/>
    </source>
</evidence>
<dbReference type="Proteomes" id="UP000694412">
    <property type="component" value="Chromosome 3"/>
</dbReference>
<dbReference type="InterPro" id="IPR029357">
    <property type="entry name" value="SPATA7"/>
</dbReference>
<evidence type="ECO:0008006" key="4">
    <source>
        <dbReference type="Google" id="ProtNLM"/>
    </source>
</evidence>
<dbReference type="Pfam" id="PF15244">
    <property type="entry name" value="HSD3"/>
    <property type="match status" value="2"/>
</dbReference>
<feature type="region of interest" description="Disordered" evidence="1">
    <location>
        <begin position="394"/>
        <end position="421"/>
    </location>
</feature>
<dbReference type="GeneID" id="107311089"/>
<dbReference type="GO" id="GO:0036064">
    <property type="term" value="C:ciliary basal body"/>
    <property type="evidence" value="ECO:0007669"/>
    <property type="project" value="TreeGrafter"/>
</dbReference>
<keyword evidence="3" id="KW-1185">Reference proteome</keyword>
<dbReference type="GO" id="GO:0045494">
    <property type="term" value="P:photoreceptor cell maintenance"/>
    <property type="evidence" value="ECO:0007669"/>
    <property type="project" value="TreeGrafter"/>
</dbReference>
<reference evidence="2" key="3">
    <citation type="submission" date="2025-09" db="UniProtKB">
        <authorList>
            <consortium name="Ensembl"/>
        </authorList>
    </citation>
    <scope>IDENTIFICATION</scope>
</reference>
<dbReference type="PANTHER" id="PTHR14917">
    <property type="entry name" value="SPERMATOGENESIS-ASSOCIATED PROTEIN 7"/>
    <property type="match status" value="1"/>
</dbReference>
<evidence type="ECO:0000313" key="3">
    <source>
        <dbReference type="Proteomes" id="UP000694412"/>
    </source>
</evidence>
<dbReference type="GO" id="GO:0120200">
    <property type="term" value="C:rod photoreceptor outer segment"/>
    <property type="evidence" value="ECO:0007669"/>
    <property type="project" value="TreeGrafter"/>
</dbReference>
<dbReference type="OrthoDB" id="6263678at2759"/>
<accession>A0A8C2T9G6</accession>
<dbReference type="GeneTree" id="ENSGT00390000014113"/>
<protein>
    <recommendedName>
        <fullName evidence="4">Spermatogenesis associated 7</fullName>
    </recommendedName>
</protein>
<reference evidence="2" key="1">
    <citation type="submission" date="2015-11" db="EMBL/GenBank/DDBJ databases">
        <authorList>
            <consortium name="International Coturnix japonica Genome Analysis Consortium"/>
            <person name="Warren W."/>
            <person name="Burt D.W."/>
            <person name="Antin P.B."/>
            <person name="Lanford R."/>
            <person name="Gros J."/>
            <person name="Wilson R.K."/>
        </authorList>
    </citation>
    <scope>NUCLEOTIDE SEQUENCE [LARGE SCALE GENOMIC DNA]</scope>
</reference>
<name>A0A8C2T9G6_COTJA</name>
<dbReference type="GO" id="GO:0120206">
    <property type="term" value="C:photoreceptor distal connecting cilium"/>
    <property type="evidence" value="ECO:0007669"/>
    <property type="project" value="TreeGrafter"/>
</dbReference>
<feature type="compositionally biased region" description="Low complexity" evidence="1">
    <location>
        <begin position="274"/>
        <end position="285"/>
    </location>
</feature>
<evidence type="ECO:0000256" key="1">
    <source>
        <dbReference type="SAM" id="MobiDB-lite"/>
    </source>
</evidence>